<dbReference type="InterPro" id="IPR046700">
    <property type="entry name" value="DUF6570"/>
</dbReference>
<evidence type="ECO:0000259" key="1">
    <source>
        <dbReference type="Pfam" id="PF20209"/>
    </source>
</evidence>
<dbReference type="Pfam" id="PF20209">
    <property type="entry name" value="DUF6570"/>
    <property type="match status" value="1"/>
</dbReference>
<accession>A0A8K0XRL1</accession>
<reference evidence="2" key="1">
    <citation type="journal article" date="2021" name="New Phytol.">
        <title>Evolutionary innovations through gain and loss of genes in the ectomycorrhizal Boletales.</title>
        <authorList>
            <person name="Wu G."/>
            <person name="Miyauchi S."/>
            <person name="Morin E."/>
            <person name="Kuo A."/>
            <person name="Drula E."/>
            <person name="Varga T."/>
            <person name="Kohler A."/>
            <person name="Feng B."/>
            <person name="Cao Y."/>
            <person name="Lipzen A."/>
            <person name="Daum C."/>
            <person name="Hundley H."/>
            <person name="Pangilinan J."/>
            <person name="Johnson J."/>
            <person name="Barry K."/>
            <person name="LaButti K."/>
            <person name="Ng V."/>
            <person name="Ahrendt S."/>
            <person name="Min B."/>
            <person name="Choi I.G."/>
            <person name="Park H."/>
            <person name="Plett J.M."/>
            <person name="Magnuson J."/>
            <person name="Spatafora J.W."/>
            <person name="Nagy L.G."/>
            <person name="Henrissat B."/>
            <person name="Grigoriev I.V."/>
            <person name="Yang Z.L."/>
            <person name="Xu J."/>
            <person name="Martin F.M."/>
        </authorList>
    </citation>
    <scope>NUCLEOTIDE SEQUENCE</scope>
    <source>
        <strain evidence="2">KKN 215</strain>
    </source>
</reference>
<dbReference type="OrthoDB" id="3221862at2759"/>
<comment type="caution">
    <text evidence="2">The sequence shown here is derived from an EMBL/GenBank/DDBJ whole genome shotgun (WGS) entry which is preliminary data.</text>
</comment>
<proteinExistence type="predicted"/>
<dbReference type="Proteomes" id="UP000813824">
    <property type="component" value="Unassembled WGS sequence"/>
</dbReference>
<protein>
    <recommendedName>
        <fullName evidence="1">DUF6570 domain-containing protein</fullName>
    </recommendedName>
</protein>
<gene>
    <name evidence="2" type="ORF">BXZ70DRAFT_999766</name>
</gene>
<dbReference type="EMBL" id="JAEVFJ010000011">
    <property type="protein sequence ID" value="KAH8101942.1"/>
    <property type="molecule type" value="Genomic_DNA"/>
</dbReference>
<sequence>MATLTALFSQPVAKLYDVLPPPREDLDDCLAVMLTGNISAQDIDLNRTPLLVRHRVVFAALKWLKLHHKDYRDVQISLENLQTYQEVENQLPVNIFYRATDGTVQSDSAAVHDNTEGLGTGTGQCSFSISGVTGNELEDICASDKIMHAVRHLRSGGKIAQYRHADKAESIYDNPRLFPGLFPWLFPYGYGAFGVATALEENRQKRVHLRPHVQYLLKYHDRRFQYSGRRTAFDQH</sequence>
<organism evidence="2 3">
    <name type="scientific">Cristinia sonorae</name>
    <dbReference type="NCBI Taxonomy" id="1940300"/>
    <lineage>
        <taxon>Eukaryota</taxon>
        <taxon>Fungi</taxon>
        <taxon>Dikarya</taxon>
        <taxon>Basidiomycota</taxon>
        <taxon>Agaricomycotina</taxon>
        <taxon>Agaricomycetes</taxon>
        <taxon>Agaricomycetidae</taxon>
        <taxon>Agaricales</taxon>
        <taxon>Pleurotineae</taxon>
        <taxon>Stephanosporaceae</taxon>
        <taxon>Cristinia</taxon>
    </lineage>
</organism>
<keyword evidence="3" id="KW-1185">Reference proteome</keyword>
<evidence type="ECO:0000313" key="3">
    <source>
        <dbReference type="Proteomes" id="UP000813824"/>
    </source>
</evidence>
<dbReference type="AlphaFoldDB" id="A0A8K0XRL1"/>
<evidence type="ECO:0000313" key="2">
    <source>
        <dbReference type="EMBL" id="KAH8101942.1"/>
    </source>
</evidence>
<feature type="domain" description="DUF6570" evidence="1">
    <location>
        <begin position="6"/>
        <end position="82"/>
    </location>
</feature>
<name>A0A8K0XRL1_9AGAR</name>